<keyword evidence="2" id="KW-1185">Reference proteome</keyword>
<evidence type="ECO:0000313" key="2">
    <source>
        <dbReference type="Proteomes" id="UP001165064"/>
    </source>
</evidence>
<reference evidence="1" key="1">
    <citation type="submission" date="2023-04" db="EMBL/GenBank/DDBJ databases">
        <title>Ambrosiozyma monospora NBRC 10751.</title>
        <authorList>
            <person name="Ichikawa N."/>
            <person name="Sato H."/>
            <person name="Tonouchi N."/>
        </authorList>
    </citation>
    <scope>NUCLEOTIDE SEQUENCE</scope>
    <source>
        <strain evidence="1">NBRC 10751</strain>
    </source>
</reference>
<evidence type="ECO:0000313" key="1">
    <source>
        <dbReference type="EMBL" id="GME76850.1"/>
    </source>
</evidence>
<dbReference type="Proteomes" id="UP001165064">
    <property type="component" value="Unassembled WGS sequence"/>
</dbReference>
<protein>
    <submittedName>
        <fullName evidence="1">Unnamed protein product</fullName>
    </submittedName>
</protein>
<accession>A0ACB5SYQ4</accession>
<comment type="caution">
    <text evidence="1">The sequence shown here is derived from an EMBL/GenBank/DDBJ whole genome shotgun (WGS) entry which is preliminary data.</text>
</comment>
<gene>
    <name evidence="1" type="ORF">Amon02_000279100</name>
</gene>
<name>A0ACB5SYQ4_AMBMO</name>
<organism evidence="1 2">
    <name type="scientific">Ambrosiozyma monospora</name>
    <name type="common">Yeast</name>
    <name type="synonym">Endomycopsis monosporus</name>
    <dbReference type="NCBI Taxonomy" id="43982"/>
    <lineage>
        <taxon>Eukaryota</taxon>
        <taxon>Fungi</taxon>
        <taxon>Dikarya</taxon>
        <taxon>Ascomycota</taxon>
        <taxon>Saccharomycotina</taxon>
        <taxon>Pichiomycetes</taxon>
        <taxon>Pichiales</taxon>
        <taxon>Pichiaceae</taxon>
        <taxon>Ambrosiozyma</taxon>
    </lineage>
</organism>
<dbReference type="EMBL" id="BSXS01001659">
    <property type="protein sequence ID" value="GME76850.1"/>
    <property type="molecule type" value="Genomic_DNA"/>
</dbReference>
<proteinExistence type="predicted"/>
<sequence>MMLTEKMWGSSIEEHLQKLKKLDTMSSLDDNHITKIKAAFKIIFFDGCHTVHRLTFSQLAQILFVYPDHLKFYGRKALRALYVYCLKSCGVVFGVYRDAKHQLLYIKLSDAKSDHNHSWQEMLDRSLSKRGHANSRKLKREPATDDESEGGSEGLYEDMDKLPARSSVVKNKNIKAIEEQSLKVSQEADPDHYGEIWGIRRSTRISRPVSDVEVVELSSDDDDEDMKVVEQIGSDEEDNDEEMEVDAGKSESAKVDESKSKDGPDEDEMEGVKSTGSTKKIEDDEVEENNSEEETTQKHIKKKEKDNSSEPESFQKKEKDYHRTTKKSLSPKSSSRKTSILGQIEKPPLKISKKSLKPSQKAKFVKLFNYFSANENSKKFKLFSDLVLEVDELYEDVESEMKSLD</sequence>